<keyword evidence="5" id="KW-0032">Aminotransferase</keyword>
<dbReference type="SMART" id="SM00345">
    <property type="entry name" value="HTH_GNTR"/>
    <property type="match status" value="1"/>
</dbReference>
<dbReference type="RefSeq" id="WP_073150495.1">
    <property type="nucleotide sequence ID" value="NZ_FQVL01000001.1"/>
</dbReference>
<keyword evidence="8" id="KW-0805">Transcription regulation</keyword>
<keyword evidence="6" id="KW-0808">Transferase</keyword>
<comment type="cofactor">
    <cofactor evidence="1">
        <name>pyridoxal 5'-phosphate</name>
        <dbReference type="ChEBI" id="CHEBI:597326"/>
    </cofactor>
</comment>
<comment type="similarity">
    <text evidence="3">Belongs to the class-I pyridoxal-phosphate-dependent aminotransferase family.</text>
</comment>
<evidence type="ECO:0000313" key="13">
    <source>
        <dbReference type="Proteomes" id="UP000184476"/>
    </source>
</evidence>
<keyword evidence="7" id="KW-0663">Pyridoxal phosphate</keyword>
<dbReference type="PANTHER" id="PTHR46577:SF1">
    <property type="entry name" value="HTH-TYPE TRANSCRIPTIONAL REGULATORY PROTEIN GABR"/>
    <property type="match status" value="1"/>
</dbReference>
<evidence type="ECO:0000256" key="4">
    <source>
        <dbReference type="ARBA" id="ARBA00011738"/>
    </source>
</evidence>
<dbReference type="InterPro" id="IPR015421">
    <property type="entry name" value="PyrdxlP-dep_Trfase_major"/>
</dbReference>
<evidence type="ECO:0000256" key="8">
    <source>
        <dbReference type="ARBA" id="ARBA00023015"/>
    </source>
</evidence>
<dbReference type="Gene3D" id="3.40.640.10">
    <property type="entry name" value="Type I PLP-dependent aspartate aminotransferase-like (Major domain)"/>
    <property type="match status" value="1"/>
</dbReference>
<dbReference type="PROSITE" id="PS50949">
    <property type="entry name" value="HTH_GNTR"/>
    <property type="match status" value="1"/>
</dbReference>
<dbReference type="InterPro" id="IPR004839">
    <property type="entry name" value="Aminotransferase_I/II_large"/>
</dbReference>
<dbReference type="InterPro" id="IPR015422">
    <property type="entry name" value="PyrdxlP-dep_Trfase_small"/>
</dbReference>
<dbReference type="SUPFAM" id="SSF46785">
    <property type="entry name" value="Winged helix' DNA-binding domain"/>
    <property type="match status" value="1"/>
</dbReference>
<dbReference type="Pfam" id="PF00155">
    <property type="entry name" value="Aminotran_1_2"/>
    <property type="match status" value="1"/>
</dbReference>
<evidence type="ECO:0000256" key="1">
    <source>
        <dbReference type="ARBA" id="ARBA00001933"/>
    </source>
</evidence>
<accession>A0A1M4SWQ4</accession>
<evidence type="ECO:0000256" key="9">
    <source>
        <dbReference type="ARBA" id="ARBA00023125"/>
    </source>
</evidence>
<name>A0A1M4SWQ4_9BACL</name>
<evidence type="ECO:0000256" key="5">
    <source>
        <dbReference type="ARBA" id="ARBA00022576"/>
    </source>
</evidence>
<gene>
    <name evidence="12" type="ORF">SAMN05444392_101181</name>
</gene>
<evidence type="ECO:0000256" key="7">
    <source>
        <dbReference type="ARBA" id="ARBA00022898"/>
    </source>
</evidence>
<dbReference type="OrthoDB" id="9802601at2"/>
<dbReference type="GO" id="GO:0008483">
    <property type="term" value="F:transaminase activity"/>
    <property type="evidence" value="ECO:0007669"/>
    <property type="project" value="UniProtKB-KW"/>
</dbReference>
<proteinExistence type="inferred from homology"/>
<feature type="domain" description="HTH gntR-type" evidence="11">
    <location>
        <begin position="11"/>
        <end position="79"/>
    </location>
</feature>
<dbReference type="FunFam" id="3.40.640.10:FF:000053">
    <property type="entry name" value="Aminotransferase, class I"/>
    <property type="match status" value="1"/>
</dbReference>
<dbReference type="InterPro" id="IPR036390">
    <property type="entry name" value="WH_DNA-bd_sf"/>
</dbReference>
<keyword evidence="13" id="KW-1185">Reference proteome</keyword>
<comment type="similarity">
    <text evidence="2">In the C-terminal section; belongs to the class-I pyridoxal-phosphate-dependent aminotransferase family.</text>
</comment>
<evidence type="ECO:0000256" key="6">
    <source>
        <dbReference type="ARBA" id="ARBA00022679"/>
    </source>
</evidence>
<dbReference type="Gene3D" id="1.10.10.10">
    <property type="entry name" value="Winged helix-like DNA-binding domain superfamily/Winged helix DNA-binding domain"/>
    <property type="match status" value="1"/>
</dbReference>
<dbReference type="CDD" id="cd07377">
    <property type="entry name" value="WHTH_GntR"/>
    <property type="match status" value="1"/>
</dbReference>
<dbReference type="SUPFAM" id="SSF53383">
    <property type="entry name" value="PLP-dependent transferases"/>
    <property type="match status" value="1"/>
</dbReference>
<evidence type="ECO:0000256" key="2">
    <source>
        <dbReference type="ARBA" id="ARBA00005384"/>
    </source>
</evidence>
<evidence type="ECO:0000313" key="12">
    <source>
        <dbReference type="EMBL" id="SHE36646.1"/>
    </source>
</evidence>
<dbReference type="GO" id="GO:0003677">
    <property type="term" value="F:DNA binding"/>
    <property type="evidence" value="ECO:0007669"/>
    <property type="project" value="UniProtKB-KW"/>
</dbReference>
<dbReference type="CDD" id="cd00609">
    <property type="entry name" value="AAT_like"/>
    <property type="match status" value="1"/>
</dbReference>
<dbReference type="GO" id="GO:0030170">
    <property type="term" value="F:pyridoxal phosphate binding"/>
    <property type="evidence" value="ECO:0007669"/>
    <property type="project" value="InterPro"/>
</dbReference>
<evidence type="ECO:0000259" key="11">
    <source>
        <dbReference type="PROSITE" id="PS50949"/>
    </source>
</evidence>
<dbReference type="Proteomes" id="UP000184476">
    <property type="component" value="Unassembled WGS sequence"/>
</dbReference>
<dbReference type="InterPro" id="IPR051446">
    <property type="entry name" value="HTH_trans_reg/aminotransferase"/>
</dbReference>
<evidence type="ECO:0000256" key="3">
    <source>
        <dbReference type="ARBA" id="ARBA00007441"/>
    </source>
</evidence>
<dbReference type="EMBL" id="FQVL01000001">
    <property type="protein sequence ID" value="SHE36646.1"/>
    <property type="molecule type" value="Genomic_DNA"/>
</dbReference>
<dbReference type="InterPro" id="IPR036388">
    <property type="entry name" value="WH-like_DNA-bd_sf"/>
</dbReference>
<dbReference type="Pfam" id="PF00392">
    <property type="entry name" value="GntR"/>
    <property type="match status" value="1"/>
</dbReference>
<dbReference type="PANTHER" id="PTHR46577">
    <property type="entry name" value="HTH-TYPE TRANSCRIPTIONAL REGULATORY PROTEIN GABR"/>
    <property type="match status" value="1"/>
</dbReference>
<keyword evidence="10" id="KW-0804">Transcription</keyword>
<dbReference type="Gene3D" id="3.90.1150.10">
    <property type="entry name" value="Aspartate Aminotransferase, domain 1"/>
    <property type="match status" value="1"/>
</dbReference>
<comment type="subunit">
    <text evidence="4">Homodimer.</text>
</comment>
<reference evidence="12 13" key="1">
    <citation type="submission" date="2016-11" db="EMBL/GenBank/DDBJ databases">
        <authorList>
            <person name="Jaros S."/>
            <person name="Januszkiewicz K."/>
            <person name="Wedrychowicz H."/>
        </authorList>
    </citation>
    <scope>NUCLEOTIDE SEQUENCE [LARGE SCALE GENOMIC DNA]</scope>
    <source>
        <strain evidence="12 13">DSM 44666</strain>
    </source>
</reference>
<keyword evidence="9" id="KW-0238">DNA-binding</keyword>
<sequence length="488" mass="55481">MKIELNRQAQISLSKQIFQEIADRIQSGYFPGGARLPSIRKLAKELSVSPVTVIQAFTMLEKEKYITRVQGKGTFVNEMSDTQDHDMVTMLQIPDYLHRAQQLYYSQHPAKLNFSLSVVDPSLLPAQILSNHVKELIQTHPELLVQYGEIQGAFPLRQAFAKYLNREKIPITAEDILVTNGSQQGIDLVARCFLGPGDIVITEEVTYPGAIDVFRSRGATVLPVPMDQEGISINHLIRLLDTYQPQLIYTIPTYQNPTGRVMSERRRKQLLEIAEEVNCLILEDDPWSEIYFDAPPPAHIKSFDRKGHVIYLKGLSKMLAPGCRVGFLSAEKSILRRLLGTKTNADMGNPLFNQWIILPIFQQQSLDQLVQQLRDQLKYRRDLSIKLLKKHALAKINWIYPKGGFNIWITLPEHINCTELLFYAKQQGVDFFPGSACYPTNPQHNHLRLSFTNSTEKQIALGIPLLCKIIDEYIANEKQGTTNDLPGF</sequence>
<dbReference type="GO" id="GO:0003700">
    <property type="term" value="F:DNA-binding transcription factor activity"/>
    <property type="evidence" value="ECO:0007669"/>
    <property type="project" value="InterPro"/>
</dbReference>
<protein>
    <submittedName>
        <fullName evidence="12">Transcriptional regulator, GntR family</fullName>
    </submittedName>
</protein>
<organism evidence="12 13">
    <name type="scientific">Seinonella peptonophila</name>
    <dbReference type="NCBI Taxonomy" id="112248"/>
    <lineage>
        <taxon>Bacteria</taxon>
        <taxon>Bacillati</taxon>
        <taxon>Bacillota</taxon>
        <taxon>Bacilli</taxon>
        <taxon>Bacillales</taxon>
        <taxon>Thermoactinomycetaceae</taxon>
        <taxon>Seinonella</taxon>
    </lineage>
</organism>
<dbReference type="InterPro" id="IPR015424">
    <property type="entry name" value="PyrdxlP-dep_Trfase"/>
</dbReference>
<dbReference type="AlphaFoldDB" id="A0A1M4SWQ4"/>
<dbReference type="STRING" id="112248.SAMN05444392_101181"/>
<evidence type="ECO:0000256" key="10">
    <source>
        <dbReference type="ARBA" id="ARBA00023163"/>
    </source>
</evidence>
<dbReference type="InterPro" id="IPR000524">
    <property type="entry name" value="Tscrpt_reg_HTH_GntR"/>
</dbReference>